<evidence type="ECO:0000313" key="5">
    <source>
        <dbReference type="EMBL" id="SFS18116.1"/>
    </source>
</evidence>
<evidence type="ECO:0000256" key="2">
    <source>
        <dbReference type="ARBA" id="ARBA00023125"/>
    </source>
</evidence>
<protein>
    <submittedName>
        <fullName evidence="5">AraC family transcriptional regulator</fullName>
    </submittedName>
</protein>
<dbReference type="PANTHER" id="PTHR46796:SF6">
    <property type="entry name" value="ARAC SUBFAMILY"/>
    <property type="match status" value="1"/>
</dbReference>
<keyword evidence="1" id="KW-0805">Transcription regulation</keyword>
<dbReference type="PANTHER" id="PTHR46796">
    <property type="entry name" value="HTH-TYPE TRANSCRIPTIONAL ACTIVATOR RHAS-RELATED"/>
    <property type="match status" value="1"/>
</dbReference>
<dbReference type="SMART" id="SM00342">
    <property type="entry name" value="HTH_ARAC"/>
    <property type="match status" value="1"/>
</dbReference>
<accession>A0A1I6MR11</accession>
<dbReference type="GO" id="GO:0043565">
    <property type="term" value="F:sequence-specific DNA binding"/>
    <property type="evidence" value="ECO:0007669"/>
    <property type="project" value="InterPro"/>
</dbReference>
<dbReference type="PROSITE" id="PS01124">
    <property type="entry name" value="HTH_ARAC_FAMILY_2"/>
    <property type="match status" value="1"/>
</dbReference>
<dbReference type="GO" id="GO:0003700">
    <property type="term" value="F:DNA-binding transcription factor activity"/>
    <property type="evidence" value="ECO:0007669"/>
    <property type="project" value="InterPro"/>
</dbReference>
<keyword evidence="3" id="KW-0804">Transcription</keyword>
<dbReference type="Pfam" id="PF12833">
    <property type="entry name" value="HTH_18"/>
    <property type="match status" value="1"/>
</dbReference>
<evidence type="ECO:0000313" key="6">
    <source>
        <dbReference type="Proteomes" id="UP000199024"/>
    </source>
</evidence>
<dbReference type="InterPro" id="IPR050204">
    <property type="entry name" value="AraC_XylS_family_regulators"/>
</dbReference>
<dbReference type="Gene3D" id="1.10.10.60">
    <property type="entry name" value="Homeodomain-like"/>
    <property type="match status" value="2"/>
</dbReference>
<gene>
    <name evidence="5" type="ORF">SAMN05421771_3348</name>
</gene>
<proteinExistence type="predicted"/>
<evidence type="ECO:0000256" key="1">
    <source>
        <dbReference type="ARBA" id="ARBA00023015"/>
    </source>
</evidence>
<reference evidence="5 6" key="1">
    <citation type="submission" date="2016-10" db="EMBL/GenBank/DDBJ databases">
        <authorList>
            <person name="de Groot N.N."/>
        </authorList>
    </citation>
    <scope>NUCLEOTIDE SEQUENCE [LARGE SCALE GENOMIC DNA]</scope>
    <source>
        <strain evidence="5 6">DSM 21001</strain>
    </source>
</reference>
<dbReference type="InterPro" id="IPR009057">
    <property type="entry name" value="Homeodomain-like_sf"/>
</dbReference>
<organism evidence="5 6">
    <name type="scientific">Granulicella pectinivorans</name>
    <dbReference type="NCBI Taxonomy" id="474950"/>
    <lineage>
        <taxon>Bacteria</taxon>
        <taxon>Pseudomonadati</taxon>
        <taxon>Acidobacteriota</taxon>
        <taxon>Terriglobia</taxon>
        <taxon>Terriglobales</taxon>
        <taxon>Acidobacteriaceae</taxon>
        <taxon>Granulicella</taxon>
    </lineage>
</organism>
<dbReference type="AlphaFoldDB" id="A0A1I6MR11"/>
<dbReference type="SUPFAM" id="SSF46689">
    <property type="entry name" value="Homeodomain-like"/>
    <property type="match status" value="2"/>
</dbReference>
<keyword evidence="6" id="KW-1185">Reference proteome</keyword>
<dbReference type="InterPro" id="IPR018060">
    <property type="entry name" value="HTH_AraC"/>
</dbReference>
<sequence length="307" mass="34692">MSTSTQSRISVLRNDRLVPLIPETRTVSPARVQPWRNILLESHTVGDIEIPEHDHHEFCMHLQLEGETELEWWTGGRHGLERTGPGSFILLPAGTRDRLRWQGTSRRLVLSVGAEAFQRAVGEDRSLPAMEFRDQWSLRDPGLRHLVTEMGREAKEGWPLNSLYADLLGMRLSAYLMGRYAATSIASPPFKGGLPVIQLRRAMEYLTENLHRDVRLDEVAQQLGISAFHFAHLFKGSLGQSPYQYLQDQRIARARQLLSGSALSVEEIALSTGWNSSVNFVRAFRQRVGRSPGAWRKDHGHSSSPLD</sequence>
<evidence type="ECO:0000259" key="4">
    <source>
        <dbReference type="PROSITE" id="PS01124"/>
    </source>
</evidence>
<dbReference type="EMBL" id="FOZL01000001">
    <property type="protein sequence ID" value="SFS18116.1"/>
    <property type="molecule type" value="Genomic_DNA"/>
</dbReference>
<dbReference type="InterPro" id="IPR011051">
    <property type="entry name" value="RmlC_Cupin_sf"/>
</dbReference>
<keyword evidence="2" id="KW-0238">DNA-binding</keyword>
<dbReference type="STRING" id="474950.SAMN05421771_3348"/>
<name>A0A1I6MR11_9BACT</name>
<evidence type="ECO:0000256" key="3">
    <source>
        <dbReference type="ARBA" id="ARBA00023163"/>
    </source>
</evidence>
<feature type="domain" description="HTH araC/xylS-type" evidence="4">
    <location>
        <begin position="200"/>
        <end position="298"/>
    </location>
</feature>
<dbReference type="Proteomes" id="UP000199024">
    <property type="component" value="Unassembled WGS sequence"/>
</dbReference>
<dbReference type="SUPFAM" id="SSF51182">
    <property type="entry name" value="RmlC-like cupins"/>
    <property type="match status" value="1"/>
</dbReference>